<reference evidence="3" key="1">
    <citation type="submission" date="2016-03" db="EMBL/GenBank/DDBJ databases">
        <authorList>
            <person name="Guldener U."/>
        </authorList>
    </citation>
    <scope>NUCLEOTIDE SEQUENCE [LARGE SCALE GENOMIC DNA]</scope>
    <source>
        <strain evidence="3">04CH-RAC-A.6.1</strain>
    </source>
</reference>
<sequence length="93" mass="9444">MRFTSLVFLGLSAFTVTQAGSLGDRGECKGGGDCVSGVCRPWVGTPKSHTGSRCVGSGNKGELCKIGFAGSCKAPYECINEIGGNDTGTCSDS</sequence>
<proteinExistence type="predicted"/>
<gene>
    <name evidence="2" type="ORF">RAG0_09175</name>
</gene>
<feature type="signal peptide" evidence="1">
    <location>
        <begin position="1"/>
        <end position="19"/>
    </location>
</feature>
<dbReference type="OrthoDB" id="10365511at2759"/>
<dbReference type="EMBL" id="FJUX01000052">
    <property type="protein sequence ID" value="CZT01659.1"/>
    <property type="molecule type" value="Genomic_DNA"/>
</dbReference>
<evidence type="ECO:0000313" key="2">
    <source>
        <dbReference type="EMBL" id="CZT01659.1"/>
    </source>
</evidence>
<keyword evidence="1" id="KW-0732">Signal</keyword>
<organism evidence="2 3">
    <name type="scientific">Rhynchosporium agropyri</name>
    <dbReference type="NCBI Taxonomy" id="914238"/>
    <lineage>
        <taxon>Eukaryota</taxon>
        <taxon>Fungi</taxon>
        <taxon>Dikarya</taxon>
        <taxon>Ascomycota</taxon>
        <taxon>Pezizomycotina</taxon>
        <taxon>Leotiomycetes</taxon>
        <taxon>Helotiales</taxon>
        <taxon>Ploettnerulaceae</taxon>
        <taxon>Rhynchosporium</taxon>
    </lineage>
</organism>
<evidence type="ECO:0000313" key="3">
    <source>
        <dbReference type="Proteomes" id="UP000178912"/>
    </source>
</evidence>
<evidence type="ECO:0000256" key="1">
    <source>
        <dbReference type="SAM" id="SignalP"/>
    </source>
</evidence>
<dbReference type="Proteomes" id="UP000178912">
    <property type="component" value="Unassembled WGS sequence"/>
</dbReference>
<dbReference type="AlphaFoldDB" id="A0A1E1KU61"/>
<keyword evidence="3" id="KW-1185">Reference proteome</keyword>
<name>A0A1E1KU61_9HELO</name>
<feature type="chain" id="PRO_5009446365" evidence="1">
    <location>
        <begin position="20"/>
        <end position="93"/>
    </location>
</feature>
<accession>A0A1E1KU61</accession>
<protein>
    <submittedName>
        <fullName evidence="2">Uncharacterized protein</fullName>
    </submittedName>
</protein>